<feature type="compositionally biased region" description="Basic and acidic residues" evidence="1">
    <location>
        <begin position="25"/>
        <end position="34"/>
    </location>
</feature>
<organism evidence="2 3">
    <name type="scientific">Clunio marinus</name>
    <dbReference type="NCBI Taxonomy" id="568069"/>
    <lineage>
        <taxon>Eukaryota</taxon>
        <taxon>Metazoa</taxon>
        <taxon>Ecdysozoa</taxon>
        <taxon>Arthropoda</taxon>
        <taxon>Hexapoda</taxon>
        <taxon>Insecta</taxon>
        <taxon>Pterygota</taxon>
        <taxon>Neoptera</taxon>
        <taxon>Endopterygota</taxon>
        <taxon>Diptera</taxon>
        <taxon>Nematocera</taxon>
        <taxon>Chironomoidea</taxon>
        <taxon>Chironomidae</taxon>
        <taxon>Clunio</taxon>
    </lineage>
</organism>
<protein>
    <submittedName>
        <fullName evidence="2">CLUMA_CG003108, isoform A</fullName>
    </submittedName>
</protein>
<accession>A0A1J1HS94</accession>
<gene>
    <name evidence="2" type="ORF">CLUMA_CG003108</name>
</gene>
<evidence type="ECO:0000313" key="2">
    <source>
        <dbReference type="EMBL" id="CRK89350.1"/>
    </source>
</evidence>
<sequence length="81" mass="9109">MPHYQASGLKKTSAHPRQAASNTTRENETARDDGISLKSINLLRFHRQQLSFSNDTNENSSAIIQAMFQHAFQANHLQNGE</sequence>
<feature type="region of interest" description="Disordered" evidence="1">
    <location>
        <begin position="1"/>
        <end position="34"/>
    </location>
</feature>
<keyword evidence="3" id="KW-1185">Reference proteome</keyword>
<dbReference type="EMBL" id="CVRI01000012">
    <property type="protein sequence ID" value="CRK89350.1"/>
    <property type="molecule type" value="Genomic_DNA"/>
</dbReference>
<dbReference type="Proteomes" id="UP000183832">
    <property type="component" value="Unassembled WGS sequence"/>
</dbReference>
<proteinExistence type="predicted"/>
<evidence type="ECO:0000256" key="1">
    <source>
        <dbReference type="SAM" id="MobiDB-lite"/>
    </source>
</evidence>
<name>A0A1J1HS94_9DIPT</name>
<evidence type="ECO:0000313" key="3">
    <source>
        <dbReference type="Proteomes" id="UP000183832"/>
    </source>
</evidence>
<reference evidence="2 3" key="1">
    <citation type="submission" date="2015-04" db="EMBL/GenBank/DDBJ databases">
        <authorList>
            <person name="Syromyatnikov M.Y."/>
            <person name="Popov V.N."/>
        </authorList>
    </citation>
    <scope>NUCLEOTIDE SEQUENCE [LARGE SCALE GENOMIC DNA]</scope>
</reference>
<dbReference type="AlphaFoldDB" id="A0A1J1HS94"/>